<sequence length="280" mass="29349">MANGDMYHVAGNLSPARAAVKLIATADEALLIDAWAVARVAAGDTEGTITAWINIPDITGDYGIVSAGDTAAVEFITLSVKAGKIRIGINDATALKCDHSTTDVVITAHRWHHIAVTQDATLHAPRIYVDGKLKDLTATDESDNGTWFVDLALIDDASIGAAEEAGAAGQTKEMKGAISDVKYWDVALTESQVDNDYDGKAPDDITGTSGDLTNWWDMKDDYIDSVAGENGTAGASLKLTNAYSEFSSRMAFMTGSPVVADDISISVSVGVGHAVIIKAA</sequence>
<protein>
    <recommendedName>
        <fullName evidence="2">LamG-like jellyroll fold domain-containing protein</fullName>
    </recommendedName>
</protein>
<gene>
    <name evidence="1" type="ORF">LCGC14_1085300</name>
</gene>
<name>A0A0F9ME61_9ZZZZ</name>
<dbReference type="Gene3D" id="2.60.120.200">
    <property type="match status" value="1"/>
</dbReference>
<dbReference type="EMBL" id="LAZR01004778">
    <property type="protein sequence ID" value="KKN05650.1"/>
    <property type="molecule type" value="Genomic_DNA"/>
</dbReference>
<evidence type="ECO:0008006" key="2">
    <source>
        <dbReference type="Google" id="ProtNLM"/>
    </source>
</evidence>
<dbReference type="SUPFAM" id="SSF49899">
    <property type="entry name" value="Concanavalin A-like lectins/glucanases"/>
    <property type="match status" value="1"/>
</dbReference>
<proteinExistence type="predicted"/>
<comment type="caution">
    <text evidence="1">The sequence shown here is derived from an EMBL/GenBank/DDBJ whole genome shotgun (WGS) entry which is preliminary data.</text>
</comment>
<evidence type="ECO:0000313" key="1">
    <source>
        <dbReference type="EMBL" id="KKN05650.1"/>
    </source>
</evidence>
<dbReference type="InterPro" id="IPR013320">
    <property type="entry name" value="ConA-like_dom_sf"/>
</dbReference>
<dbReference type="Pfam" id="PF13385">
    <property type="entry name" value="Laminin_G_3"/>
    <property type="match status" value="1"/>
</dbReference>
<accession>A0A0F9ME61</accession>
<dbReference type="AlphaFoldDB" id="A0A0F9ME61"/>
<organism evidence="1">
    <name type="scientific">marine sediment metagenome</name>
    <dbReference type="NCBI Taxonomy" id="412755"/>
    <lineage>
        <taxon>unclassified sequences</taxon>
        <taxon>metagenomes</taxon>
        <taxon>ecological metagenomes</taxon>
    </lineage>
</organism>
<reference evidence="1" key="1">
    <citation type="journal article" date="2015" name="Nature">
        <title>Complex archaea that bridge the gap between prokaryotes and eukaryotes.</title>
        <authorList>
            <person name="Spang A."/>
            <person name="Saw J.H."/>
            <person name="Jorgensen S.L."/>
            <person name="Zaremba-Niedzwiedzka K."/>
            <person name="Martijn J."/>
            <person name="Lind A.E."/>
            <person name="van Eijk R."/>
            <person name="Schleper C."/>
            <person name="Guy L."/>
            <person name="Ettema T.J."/>
        </authorList>
    </citation>
    <scope>NUCLEOTIDE SEQUENCE</scope>
</reference>